<reference evidence="1" key="1">
    <citation type="submission" date="2014-09" db="EMBL/GenBank/DDBJ databases">
        <authorList>
            <person name="Magalhaes I.L.F."/>
            <person name="Oliveira U."/>
            <person name="Santos F.R."/>
            <person name="Vidigal T.H.D.A."/>
            <person name="Brescovit A.D."/>
            <person name="Santos A.J."/>
        </authorList>
    </citation>
    <scope>NUCLEOTIDE SEQUENCE</scope>
    <source>
        <tissue evidence="1">Shoot tissue taken approximately 20 cm above the soil surface</tissue>
    </source>
</reference>
<proteinExistence type="predicted"/>
<name>A0A0A8YIK5_ARUDO</name>
<sequence>MLRKNHSFSALSRWFTWISD</sequence>
<dbReference type="AlphaFoldDB" id="A0A0A8YIK5"/>
<protein>
    <submittedName>
        <fullName evidence="1">Uncharacterized protein</fullName>
    </submittedName>
</protein>
<accession>A0A0A8YIK5</accession>
<dbReference type="EMBL" id="GBRH01272565">
    <property type="protein sequence ID" value="JAD25330.1"/>
    <property type="molecule type" value="Transcribed_RNA"/>
</dbReference>
<organism evidence="1">
    <name type="scientific">Arundo donax</name>
    <name type="common">Giant reed</name>
    <name type="synonym">Donax arundinaceus</name>
    <dbReference type="NCBI Taxonomy" id="35708"/>
    <lineage>
        <taxon>Eukaryota</taxon>
        <taxon>Viridiplantae</taxon>
        <taxon>Streptophyta</taxon>
        <taxon>Embryophyta</taxon>
        <taxon>Tracheophyta</taxon>
        <taxon>Spermatophyta</taxon>
        <taxon>Magnoliopsida</taxon>
        <taxon>Liliopsida</taxon>
        <taxon>Poales</taxon>
        <taxon>Poaceae</taxon>
        <taxon>PACMAD clade</taxon>
        <taxon>Arundinoideae</taxon>
        <taxon>Arundineae</taxon>
        <taxon>Arundo</taxon>
    </lineage>
</organism>
<evidence type="ECO:0000313" key="1">
    <source>
        <dbReference type="EMBL" id="JAD25330.1"/>
    </source>
</evidence>
<reference evidence="1" key="2">
    <citation type="journal article" date="2015" name="Data Brief">
        <title>Shoot transcriptome of the giant reed, Arundo donax.</title>
        <authorList>
            <person name="Barrero R.A."/>
            <person name="Guerrero F.D."/>
            <person name="Moolhuijzen P."/>
            <person name="Goolsby J.A."/>
            <person name="Tidwell J."/>
            <person name="Bellgard S.E."/>
            <person name="Bellgard M.I."/>
        </authorList>
    </citation>
    <scope>NUCLEOTIDE SEQUENCE</scope>
    <source>
        <tissue evidence="1">Shoot tissue taken approximately 20 cm above the soil surface</tissue>
    </source>
</reference>